<gene>
    <name evidence="1" type="ORF">A3F84_25370</name>
</gene>
<comment type="caution">
    <text evidence="1">The sequence shown here is derived from an EMBL/GenBank/DDBJ whole genome shotgun (WGS) entry which is preliminary data.</text>
</comment>
<reference evidence="1 2" key="1">
    <citation type="journal article" date="2016" name="Nat. Commun.">
        <title>Thousands of microbial genomes shed light on interconnected biogeochemical processes in an aquifer system.</title>
        <authorList>
            <person name="Anantharaman K."/>
            <person name="Brown C.T."/>
            <person name="Hug L.A."/>
            <person name="Sharon I."/>
            <person name="Castelle C.J."/>
            <person name="Probst A.J."/>
            <person name="Thomas B.C."/>
            <person name="Singh A."/>
            <person name="Wilkins M.J."/>
            <person name="Karaoz U."/>
            <person name="Brodie E.L."/>
            <person name="Williams K.H."/>
            <person name="Hubbard S.S."/>
            <person name="Banfield J.F."/>
        </authorList>
    </citation>
    <scope>NUCLEOTIDE SEQUENCE [LARGE SCALE GENOMIC DNA]</scope>
    <source>
        <strain evidence="2">RIFCSPLOWO2_12_FULL_64_10</strain>
    </source>
</reference>
<evidence type="ECO:0000313" key="1">
    <source>
        <dbReference type="EMBL" id="OGG45842.1"/>
    </source>
</evidence>
<dbReference type="Gene3D" id="3.30.2020.10">
    <property type="entry name" value="NE0471-like N-terminal domain"/>
    <property type="match status" value="1"/>
</dbReference>
<proteinExistence type="predicted"/>
<protein>
    <recommendedName>
        <fullName evidence="3">DUF2442 domain-containing protein</fullName>
    </recommendedName>
</protein>
<dbReference type="Proteomes" id="UP000178606">
    <property type="component" value="Unassembled WGS sequence"/>
</dbReference>
<sequence>MIMKWKEWSRLAGNEALWRNHEERGLLKAEHLRDYVLRLWFEEGAGVTVYELDFYPLIVEEDPGEAFQPLRDLERFRRVVGDYALIWPNPETGAYDSQAVDLAPECVRFFCENYGKKLRASKQATMSKRSVKNRRRTIVSG</sequence>
<dbReference type="EMBL" id="MFKF01000364">
    <property type="protein sequence ID" value="OGG45842.1"/>
    <property type="molecule type" value="Genomic_DNA"/>
</dbReference>
<dbReference type="InterPro" id="IPR036782">
    <property type="entry name" value="NE0471-like_N"/>
</dbReference>
<evidence type="ECO:0000313" key="2">
    <source>
        <dbReference type="Proteomes" id="UP000178606"/>
    </source>
</evidence>
<dbReference type="AlphaFoldDB" id="A0A1F6C9Z7"/>
<accession>A0A1F6C9Z7</accession>
<name>A0A1F6C9Z7_HANXR</name>
<evidence type="ECO:0008006" key="3">
    <source>
        <dbReference type="Google" id="ProtNLM"/>
    </source>
</evidence>
<organism evidence="1 2">
    <name type="scientific">Handelsmanbacteria sp. (strain RIFCSPLOWO2_12_FULL_64_10)</name>
    <dbReference type="NCBI Taxonomy" id="1817868"/>
    <lineage>
        <taxon>Bacteria</taxon>
        <taxon>Candidatus Handelsmaniibacteriota</taxon>
    </lineage>
</organism>
<dbReference type="SUPFAM" id="SSF143880">
    <property type="entry name" value="NE0471 N-terminal domain-like"/>
    <property type="match status" value="1"/>
</dbReference>